<evidence type="ECO:0000313" key="2">
    <source>
        <dbReference type="EMBL" id="CAG8971228.1"/>
    </source>
</evidence>
<dbReference type="AlphaFoldDB" id="A0A9N9LBR4"/>
<keyword evidence="3" id="KW-1185">Reference proteome</keyword>
<dbReference type="EMBL" id="CAJVRM010000015">
    <property type="protein sequence ID" value="CAG8971228.1"/>
    <property type="molecule type" value="Genomic_DNA"/>
</dbReference>
<reference evidence="2" key="1">
    <citation type="submission" date="2021-07" db="EMBL/GenBank/DDBJ databases">
        <authorList>
            <person name="Durling M."/>
        </authorList>
    </citation>
    <scope>NUCLEOTIDE SEQUENCE</scope>
</reference>
<feature type="region of interest" description="Disordered" evidence="1">
    <location>
        <begin position="158"/>
        <end position="179"/>
    </location>
</feature>
<organism evidence="2 3">
    <name type="scientific">Hymenoscyphus albidus</name>
    <dbReference type="NCBI Taxonomy" id="595503"/>
    <lineage>
        <taxon>Eukaryota</taxon>
        <taxon>Fungi</taxon>
        <taxon>Dikarya</taxon>
        <taxon>Ascomycota</taxon>
        <taxon>Pezizomycotina</taxon>
        <taxon>Leotiomycetes</taxon>
        <taxon>Helotiales</taxon>
        <taxon>Helotiaceae</taxon>
        <taxon>Hymenoscyphus</taxon>
    </lineage>
</organism>
<proteinExistence type="predicted"/>
<sequence length="311" mass="35018">MTKSALKRKSEGVAPTGKSKQRKPSPPPAQKEALEIDDTRNSGGEHNDALFVEDNAPMIRHVKKSKTRKSEPARTHRTDEYEEDEGRAESHQFLALVEYESKKKKAASKASASYLDKFNQQLKDDDQKLKKQLHVFNEECSKLDGNFADDFREAFIASRPSESQADESEEATSAPDGHFCKKYDESRVITQSAKTMLETFEKDSKLSETVDLPLQSSWEDQNARAAKILKIGQKVGLEKHKSLMVQTKVEEEFTIEEESIPAVEEIYEGLGQAYVGWGRIAKRQDRGLRKISKAFDLGAASRMGRLFDAAD</sequence>
<evidence type="ECO:0000313" key="3">
    <source>
        <dbReference type="Proteomes" id="UP000701801"/>
    </source>
</evidence>
<accession>A0A9N9LBR4</accession>
<protein>
    <submittedName>
        <fullName evidence="2">Uncharacterized protein</fullName>
    </submittedName>
</protein>
<feature type="compositionally biased region" description="Basic and acidic residues" evidence="1">
    <location>
        <begin position="68"/>
        <end position="79"/>
    </location>
</feature>
<feature type="region of interest" description="Disordered" evidence="1">
    <location>
        <begin position="1"/>
        <end position="89"/>
    </location>
</feature>
<comment type="caution">
    <text evidence="2">The sequence shown here is derived from an EMBL/GenBank/DDBJ whole genome shotgun (WGS) entry which is preliminary data.</text>
</comment>
<dbReference type="OrthoDB" id="3598799at2759"/>
<gene>
    <name evidence="2" type="ORF">HYALB_00001392</name>
</gene>
<feature type="compositionally biased region" description="Basic and acidic residues" evidence="1">
    <location>
        <begin position="32"/>
        <end position="48"/>
    </location>
</feature>
<name>A0A9N9LBR4_9HELO</name>
<dbReference type="Proteomes" id="UP000701801">
    <property type="component" value="Unassembled WGS sequence"/>
</dbReference>
<evidence type="ECO:0000256" key="1">
    <source>
        <dbReference type="SAM" id="MobiDB-lite"/>
    </source>
</evidence>